<feature type="domain" description="Peptidase M48" evidence="11">
    <location>
        <begin position="344"/>
        <end position="545"/>
    </location>
</feature>
<dbReference type="InterPro" id="IPR001915">
    <property type="entry name" value="Peptidase_M48"/>
</dbReference>
<keyword evidence="2" id="KW-0645">Protease</keyword>
<dbReference type="Pfam" id="PF01435">
    <property type="entry name" value="Peptidase_M48"/>
    <property type="match status" value="1"/>
</dbReference>
<keyword evidence="10" id="KW-0812">Transmembrane</keyword>
<protein>
    <recommendedName>
        <fullName evidence="1">Ste24 endopeptidase</fullName>
        <ecNumber evidence="1">3.4.24.84</ecNumber>
    </recommendedName>
</protein>
<dbReference type="PANTHER" id="PTHR10120">
    <property type="entry name" value="CAAX PRENYL PROTEASE 1"/>
    <property type="match status" value="1"/>
</dbReference>
<feature type="active site" description="Proton donor" evidence="8">
    <location>
        <position position="491"/>
    </location>
</feature>
<dbReference type="AlphaFoldDB" id="A0A7S4ULG3"/>
<sequence length="557" mass="61858">MAADGPSSAGAPLAVLALVLVPFALDLVASFLNRSWLSRPIPEELAGIYDAEEYTTSQRYNREKSTLGLLGELVEMGAFLAFWLLGGFPFLDRLVMQLGMGPMSTGVLYILVLALASQAMGLPFSIYSTFVLEARYGFNRTTVATYVKDILKALVLILVLAVPLLIAVLGFFMHCGELAWLYTWVTFATFQLVLFFLAPVLILPLFLEMIPLPEGLAVAVDGVDKDGPWVFLRRIFYEVEGGHGGAKAYETRDRQFAGTPGQSKLSLWCDESGFWKITEGSPQGSGSVYASSCAPASSPEEASWRLHALEGASMQSSESSSQQHLLAPGDGTTVLTLKRHDVGTLRRDLLALAERLQYTCDKIYIIDGSTRSEHSNAFCTGFGRFRRICLFDTLLSQLSPDEIVAVLGHEIGHDKLHHVKIGLLQTLALLFVEFFLLGQFISNPVLAQAFYLPEPKVYTGFVIFGIVWGTVESFISIPLTVQSRCHEHQADRFSIDAHERHAEWLADGLKKMMRHSKANLTPHPLKVFLEHSHPPLLARIRHIREHHTRQWGSRLRS</sequence>
<feature type="transmembrane region" description="Helical" evidence="10">
    <location>
        <begin position="12"/>
        <end position="32"/>
    </location>
</feature>
<feature type="active site" evidence="8">
    <location>
        <position position="410"/>
    </location>
</feature>
<organism evidence="13">
    <name type="scientific">Alexandrium monilatum</name>
    <dbReference type="NCBI Taxonomy" id="311494"/>
    <lineage>
        <taxon>Eukaryota</taxon>
        <taxon>Sar</taxon>
        <taxon>Alveolata</taxon>
        <taxon>Dinophyceae</taxon>
        <taxon>Gonyaulacales</taxon>
        <taxon>Pyrocystaceae</taxon>
        <taxon>Alexandrium</taxon>
    </lineage>
</organism>
<dbReference type="InterPro" id="IPR032456">
    <property type="entry name" value="Peptidase_M48_N"/>
</dbReference>
<reference evidence="13" key="1">
    <citation type="submission" date="2021-01" db="EMBL/GenBank/DDBJ databases">
        <authorList>
            <person name="Corre E."/>
            <person name="Pelletier E."/>
            <person name="Niang G."/>
            <person name="Scheremetjew M."/>
            <person name="Finn R."/>
            <person name="Kale V."/>
            <person name="Holt S."/>
            <person name="Cochrane G."/>
            <person name="Meng A."/>
            <person name="Brown T."/>
            <person name="Cohen L."/>
        </authorList>
    </citation>
    <scope>NUCLEOTIDE SEQUENCE</scope>
    <source>
        <strain evidence="13">CCMP3105</strain>
    </source>
</reference>
<feature type="transmembrane region" description="Helical" evidence="10">
    <location>
        <begin position="461"/>
        <end position="481"/>
    </location>
</feature>
<feature type="domain" description="CAAX prenyl protease 1 N-terminal" evidence="12">
    <location>
        <begin position="39"/>
        <end position="206"/>
    </location>
</feature>
<evidence type="ECO:0000256" key="7">
    <source>
        <dbReference type="ARBA" id="ARBA00044456"/>
    </source>
</evidence>
<keyword evidence="6" id="KW-0482">Metalloprotease</keyword>
<name>A0A7S4ULG3_9DINO</name>
<evidence type="ECO:0000256" key="4">
    <source>
        <dbReference type="ARBA" id="ARBA00022801"/>
    </source>
</evidence>
<dbReference type="InterPro" id="IPR027057">
    <property type="entry name" value="CAXX_Prtase_1"/>
</dbReference>
<feature type="transmembrane region" description="Helical" evidence="10">
    <location>
        <begin position="179"/>
        <end position="207"/>
    </location>
</feature>
<accession>A0A7S4ULG3</accession>
<dbReference type="Pfam" id="PF16491">
    <property type="entry name" value="Peptidase_M48_N"/>
    <property type="match status" value="1"/>
</dbReference>
<comment type="catalytic activity">
    <reaction evidence="7">
        <text>Hydrolyzes the peptide bond -P2-(S-farnesyl or geranylgeranyl)C-P1'-P2'-P3'-COOH where P1' and P2' are amino acids with aliphatic side chains and P3' is any C-terminal residue.</text>
        <dbReference type="EC" id="3.4.24.84"/>
    </reaction>
</comment>
<evidence type="ECO:0000256" key="2">
    <source>
        <dbReference type="ARBA" id="ARBA00022670"/>
    </source>
</evidence>
<proteinExistence type="predicted"/>
<evidence type="ECO:0000256" key="10">
    <source>
        <dbReference type="SAM" id="Phobius"/>
    </source>
</evidence>
<keyword evidence="3 9" id="KW-0479">Metal-binding</keyword>
<feature type="transmembrane region" description="Helical" evidence="10">
    <location>
        <begin position="421"/>
        <end position="441"/>
    </location>
</feature>
<dbReference type="GO" id="GO:0046872">
    <property type="term" value="F:metal ion binding"/>
    <property type="evidence" value="ECO:0007669"/>
    <property type="project" value="UniProtKB-KW"/>
</dbReference>
<feature type="transmembrane region" description="Helical" evidence="10">
    <location>
        <begin position="106"/>
        <end position="132"/>
    </location>
</feature>
<keyword evidence="4" id="KW-0378">Hydrolase</keyword>
<dbReference type="Gene3D" id="3.30.2010.10">
    <property type="entry name" value="Metalloproteases ('zincins'), catalytic domain"/>
    <property type="match status" value="1"/>
</dbReference>
<keyword evidence="5 9" id="KW-0862">Zinc</keyword>
<feature type="binding site" evidence="9">
    <location>
        <position position="409"/>
    </location>
    <ligand>
        <name>Zn(2+)</name>
        <dbReference type="ChEBI" id="CHEBI:29105"/>
        <note>catalytic</note>
    </ligand>
</feature>
<comment type="cofactor">
    <cofactor evidence="9">
        <name>Zn(2+)</name>
        <dbReference type="ChEBI" id="CHEBI:29105"/>
    </cofactor>
    <text evidence="9">Binds 1 zinc ion per subunit.</text>
</comment>
<dbReference type="GO" id="GO:0004222">
    <property type="term" value="F:metalloendopeptidase activity"/>
    <property type="evidence" value="ECO:0007669"/>
    <property type="project" value="InterPro"/>
</dbReference>
<evidence type="ECO:0000313" key="13">
    <source>
        <dbReference type="EMBL" id="CAE4576160.1"/>
    </source>
</evidence>
<feature type="binding site" evidence="9">
    <location>
        <position position="413"/>
    </location>
    <ligand>
        <name>Zn(2+)</name>
        <dbReference type="ChEBI" id="CHEBI:29105"/>
        <note>catalytic</note>
    </ligand>
</feature>
<gene>
    <name evidence="13" type="ORF">AMON00008_LOCUS15780</name>
</gene>
<evidence type="ECO:0000256" key="9">
    <source>
        <dbReference type="PIRSR" id="PIRSR627057-2"/>
    </source>
</evidence>
<dbReference type="CDD" id="cd07343">
    <property type="entry name" value="M48A_Zmpste24p_like"/>
    <property type="match status" value="1"/>
</dbReference>
<evidence type="ECO:0000256" key="8">
    <source>
        <dbReference type="PIRSR" id="PIRSR627057-1"/>
    </source>
</evidence>
<feature type="binding site" evidence="9">
    <location>
        <position position="487"/>
    </location>
    <ligand>
        <name>Zn(2+)</name>
        <dbReference type="ChEBI" id="CHEBI:29105"/>
        <note>catalytic</note>
    </ligand>
</feature>
<keyword evidence="10" id="KW-1133">Transmembrane helix</keyword>
<keyword evidence="10" id="KW-0472">Membrane</keyword>
<dbReference type="EC" id="3.4.24.84" evidence="1"/>
<evidence type="ECO:0000256" key="1">
    <source>
        <dbReference type="ARBA" id="ARBA00012336"/>
    </source>
</evidence>
<evidence type="ECO:0000256" key="3">
    <source>
        <dbReference type="ARBA" id="ARBA00022723"/>
    </source>
</evidence>
<feature type="transmembrane region" description="Helical" evidence="10">
    <location>
        <begin position="67"/>
        <end position="86"/>
    </location>
</feature>
<dbReference type="GO" id="GO:0071586">
    <property type="term" value="P:CAAX-box protein processing"/>
    <property type="evidence" value="ECO:0007669"/>
    <property type="project" value="InterPro"/>
</dbReference>
<evidence type="ECO:0000256" key="6">
    <source>
        <dbReference type="ARBA" id="ARBA00023049"/>
    </source>
</evidence>
<evidence type="ECO:0000256" key="5">
    <source>
        <dbReference type="ARBA" id="ARBA00022833"/>
    </source>
</evidence>
<evidence type="ECO:0000259" key="11">
    <source>
        <dbReference type="Pfam" id="PF01435"/>
    </source>
</evidence>
<dbReference type="EMBL" id="HBNR01023581">
    <property type="protein sequence ID" value="CAE4576160.1"/>
    <property type="molecule type" value="Transcribed_RNA"/>
</dbReference>
<evidence type="ECO:0000259" key="12">
    <source>
        <dbReference type="Pfam" id="PF16491"/>
    </source>
</evidence>
<feature type="transmembrane region" description="Helical" evidence="10">
    <location>
        <begin position="153"/>
        <end position="173"/>
    </location>
</feature>